<dbReference type="PANTHER" id="PTHR46328:SF42">
    <property type="entry name" value="PROTEIN FAR1-RELATED SEQUENCE 5-LIKE ISOFORM X1"/>
    <property type="match status" value="1"/>
</dbReference>
<comment type="caution">
    <text evidence="3">The sequence shown here is derived from an EMBL/GenBank/DDBJ whole genome shotgun (WGS) entry which is preliminary data.</text>
</comment>
<evidence type="ECO:0000256" key="1">
    <source>
        <dbReference type="SAM" id="MobiDB-lite"/>
    </source>
</evidence>
<proteinExistence type="predicted"/>
<accession>A0A371ICC5</accession>
<dbReference type="OrthoDB" id="1856215at2759"/>
<dbReference type="AlphaFoldDB" id="A0A371ICC5"/>
<evidence type="ECO:0000313" key="3">
    <source>
        <dbReference type="EMBL" id="RDY12676.1"/>
    </source>
</evidence>
<dbReference type="Proteomes" id="UP000257109">
    <property type="component" value="Unassembled WGS sequence"/>
</dbReference>
<dbReference type="EMBL" id="QJKJ01000425">
    <property type="protein sequence ID" value="RDY12676.1"/>
    <property type="molecule type" value="Genomic_DNA"/>
</dbReference>
<dbReference type="Pfam" id="PF03101">
    <property type="entry name" value="FAR1"/>
    <property type="match status" value="1"/>
</dbReference>
<gene>
    <name evidence="3" type="primary">FRS5</name>
    <name evidence="3" type="ORF">CR513_02489</name>
</gene>
<name>A0A371ICC5_MUCPR</name>
<organism evidence="3 4">
    <name type="scientific">Mucuna pruriens</name>
    <name type="common">Velvet bean</name>
    <name type="synonym">Dolichos pruriens</name>
    <dbReference type="NCBI Taxonomy" id="157652"/>
    <lineage>
        <taxon>Eukaryota</taxon>
        <taxon>Viridiplantae</taxon>
        <taxon>Streptophyta</taxon>
        <taxon>Embryophyta</taxon>
        <taxon>Tracheophyta</taxon>
        <taxon>Spermatophyta</taxon>
        <taxon>Magnoliopsida</taxon>
        <taxon>eudicotyledons</taxon>
        <taxon>Gunneridae</taxon>
        <taxon>Pentapetalae</taxon>
        <taxon>rosids</taxon>
        <taxon>fabids</taxon>
        <taxon>Fabales</taxon>
        <taxon>Fabaceae</taxon>
        <taxon>Papilionoideae</taxon>
        <taxon>50 kb inversion clade</taxon>
        <taxon>NPAAA clade</taxon>
        <taxon>indigoferoid/millettioid clade</taxon>
        <taxon>Phaseoleae</taxon>
        <taxon>Mucuna</taxon>
    </lineage>
</organism>
<feature type="region of interest" description="Disordered" evidence="1">
    <location>
        <begin position="142"/>
        <end position="163"/>
    </location>
</feature>
<keyword evidence="4" id="KW-1185">Reference proteome</keyword>
<feature type="domain" description="FAR1" evidence="2">
    <location>
        <begin position="206"/>
        <end position="292"/>
    </location>
</feature>
<reference evidence="3" key="1">
    <citation type="submission" date="2018-05" db="EMBL/GenBank/DDBJ databases">
        <title>Draft genome of Mucuna pruriens seed.</title>
        <authorList>
            <person name="Nnadi N.E."/>
            <person name="Vos R."/>
            <person name="Hasami M.H."/>
            <person name="Devisetty U.K."/>
            <person name="Aguiy J.C."/>
        </authorList>
    </citation>
    <scope>NUCLEOTIDE SEQUENCE [LARGE SCALE GENOMIC DNA]</scope>
    <source>
        <strain evidence="3">JCA_2017</strain>
    </source>
</reference>
<protein>
    <submittedName>
        <fullName evidence="3">Protein FAR1-RELATED SEQUENCE 5</fullName>
    </submittedName>
</protein>
<dbReference type="PANTHER" id="PTHR46328">
    <property type="entry name" value="FAR-RED IMPAIRED RESPONSIVE (FAR1) FAMILY PROTEIN-RELATED"/>
    <property type="match status" value="1"/>
</dbReference>
<feature type="non-terminal residue" evidence="3">
    <location>
        <position position="1"/>
    </location>
</feature>
<dbReference type="STRING" id="157652.A0A371ICC5"/>
<evidence type="ECO:0000259" key="2">
    <source>
        <dbReference type="Pfam" id="PF03101"/>
    </source>
</evidence>
<dbReference type="InterPro" id="IPR004330">
    <property type="entry name" value="FAR1_DNA_bnd_dom"/>
</dbReference>
<evidence type="ECO:0000313" key="4">
    <source>
        <dbReference type="Proteomes" id="UP000257109"/>
    </source>
</evidence>
<sequence>MRENLGETEKEEAYENLRAKEDFLMLRNNEVAIVEEEASCDVQVHYLCRIVGLESGGHSVSIYALPYLNNFLCSAVLSVARNRGLQIISSITNHFHHNPILNCCVELEYRMCNENNIADSFVAAVEFGIDGSVTGETVGNTAIADDNREGGSSVEPIHKQDEDDNMTLDSSGGITIPSAIPAVSIVSVEEPYEGQEFESESAAHAFYNAYATNVGFIIRVSKLSRSRRDGSAIGRALVCNKEGFRMPDKREKIVRQRAETRVGCRAMILVRKVSSGKWEVTKFVKEHTHPLTPGKGRRDCIYEQYPNEHDKIRELSQQLAIEKKRSATYKRHLELIFEHIEEHNESLSKKIQHIVDSVKKVETKEQQSLLL</sequence>